<evidence type="ECO:0000259" key="9">
    <source>
        <dbReference type="Pfam" id="PF00551"/>
    </source>
</evidence>
<accession>A0A0S1SKA3</accession>
<reference evidence="10 11" key="2">
    <citation type="journal article" date="2016" name="PeerJ">
        <title>Analysis of five complete genome sequences for members of the class Peribacteria in the recently recognized Peregrinibacteria bacterial phylum.</title>
        <authorList>
            <person name="Anantharaman K."/>
            <person name="Brown C.T."/>
            <person name="Burstein D."/>
            <person name="Castelle C.J."/>
            <person name="Probst A.J."/>
            <person name="Thomas B.C."/>
            <person name="Williams K.H."/>
            <person name="Banfield J.F."/>
        </authorList>
    </citation>
    <scope>NUCLEOTIDE SEQUENCE [LARGE SCALE GENOMIC DNA]</scope>
    <source>
        <strain evidence="10">RIFOXYD1_FULL_PER-ii_59_16</strain>
    </source>
</reference>
<dbReference type="GO" id="GO:0006189">
    <property type="term" value="P:'de novo' IMP biosynthetic process"/>
    <property type="evidence" value="ECO:0007669"/>
    <property type="project" value="UniProtKB-UniPathway"/>
</dbReference>
<evidence type="ECO:0000256" key="3">
    <source>
        <dbReference type="ARBA" id="ARBA00022679"/>
    </source>
</evidence>
<feature type="domain" description="Formyl transferase N-terminal" evidence="9">
    <location>
        <begin position="2"/>
        <end position="169"/>
    </location>
</feature>
<dbReference type="InterPro" id="IPR001555">
    <property type="entry name" value="GART_AS"/>
</dbReference>
<comment type="catalytic activity">
    <reaction evidence="8">
        <text>N(1)-(5-phospho-beta-D-ribosyl)glycinamide + (6R)-10-formyltetrahydrofolate = N(2)-formyl-N(1)-(5-phospho-beta-D-ribosyl)glycinamide + (6S)-5,6,7,8-tetrahydrofolate + H(+)</text>
        <dbReference type="Rhea" id="RHEA:15053"/>
        <dbReference type="ChEBI" id="CHEBI:15378"/>
        <dbReference type="ChEBI" id="CHEBI:57453"/>
        <dbReference type="ChEBI" id="CHEBI:143788"/>
        <dbReference type="ChEBI" id="CHEBI:147286"/>
        <dbReference type="ChEBI" id="CHEBI:195366"/>
        <dbReference type="EC" id="2.1.2.2"/>
    </reaction>
</comment>
<dbReference type="PANTHER" id="PTHR43369">
    <property type="entry name" value="PHOSPHORIBOSYLGLYCINAMIDE FORMYLTRANSFERASE"/>
    <property type="match status" value="1"/>
</dbReference>
<dbReference type="GO" id="GO:0005829">
    <property type="term" value="C:cytosol"/>
    <property type="evidence" value="ECO:0007669"/>
    <property type="project" value="TreeGrafter"/>
</dbReference>
<evidence type="ECO:0000256" key="4">
    <source>
        <dbReference type="ARBA" id="ARBA00022755"/>
    </source>
</evidence>
<keyword evidence="4" id="KW-0658">Purine biosynthesis</keyword>
<dbReference type="InterPro" id="IPR002376">
    <property type="entry name" value="Formyl_transf_N"/>
</dbReference>
<evidence type="ECO:0000256" key="5">
    <source>
        <dbReference type="ARBA" id="ARBA00038440"/>
    </source>
</evidence>
<dbReference type="SUPFAM" id="SSF53328">
    <property type="entry name" value="Formyltransferase"/>
    <property type="match status" value="1"/>
</dbReference>
<sequence>MQKGALTAKCLGLVTDSADKACIDKAKAAGLPFKIVPKVKGESREDFDRRVHDAVVSLGVEKNTVIAALGWMFIFSSWFIQTWKDRIINVHPALLPKHGGKGMYGHHVHAAVLLAQEKESGVTIHLMDEGVDTGRILLQKTCPVLPGDTPDTLQKRVQELEKEWYPKVLQMVETGEILLPSRLSP</sequence>
<dbReference type="Proteomes" id="UP000069135">
    <property type="component" value="Chromosome"/>
</dbReference>
<name>A0A0S1SKA3_9BACT</name>
<comment type="pathway">
    <text evidence="1">Purine metabolism; IMP biosynthesis via de novo pathway; N(2)-formyl-N(1)-(5-phospho-D-ribosyl)glycinamide from N(1)-(5-phospho-D-ribosyl)glycinamide (10-formyl THF route): step 1/1.</text>
</comment>
<dbReference type="Gene3D" id="3.40.50.170">
    <property type="entry name" value="Formyl transferase, N-terminal domain"/>
    <property type="match status" value="1"/>
</dbReference>
<dbReference type="STRING" id="1735162.PeribacterB2_0247"/>
<evidence type="ECO:0000256" key="8">
    <source>
        <dbReference type="ARBA" id="ARBA00047664"/>
    </source>
</evidence>
<dbReference type="KEGG" id="prf:PeribacterA2_0247"/>
<dbReference type="EC" id="2.1.2.2" evidence="2"/>
<gene>
    <name evidence="10" type="ORF">PeribacterD1_0247</name>
</gene>
<reference evidence="11" key="1">
    <citation type="submission" date="2015-10" db="EMBL/GenBank/DDBJ databases">
        <title>Analysis of five complete genome sequences for members of the class Peribacteria in the recently recognized Peregrinibacteria bacterial phylum.</title>
        <authorList>
            <person name="Anantharaman K."/>
            <person name="Brown C.T."/>
            <person name="Burstein D."/>
            <person name="Castelle C.J."/>
            <person name="Probst A.J."/>
            <person name="Thomas B.C."/>
            <person name="Williams K.H."/>
            <person name="Banfield J.F."/>
        </authorList>
    </citation>
    <scope>NUCLEOTIDE SEQUENCE [LARGE SCALE GENOMIC DNA]</scope>
</reference>
<evidence type="ECO:0000313" key="10">
    <source>
        <dbReference type="EMBL" id="ALM12946.1"/>
    </source>
</evidence>
<dbReference type="PROSITE" id="PS00373">
    <property type="entry name" value="GART"/>
    <property type="match status" value="1"/>
</dbReference>
<dbReference type="UniPathway" id="UPA00074">
    <property type="reaction ID" value="UER00126"/>
</dbReference>
<keyword evidence="3 10" id="KW-0808">Transferase</keyword>
<evidence type="ECO:0000256" key="2">
    <source>
        <dbReference type="ARBA" id="ARBA00012254"/>
    </source>
</evidence>
<comment type="similarity">
    <text evidence="5">Belongs to the GART family.</text>
</comment>
<accession>A0A0S1SGT9</accession>
<dbReference type="AlphaFoldDB" id="A0A0S1SKA3"/>
<dbReference type="CDD" id="cd08645">
    <property type="entry name" value="FMT_core_GART"/>
    <property type="match status" value="1"/>
</dbReference>
<accession>A0A0S1STX9</accession>
<dbReference type="EMBL" id="CP013065">
    <property type="protein sequence ID" value="ALM12946.1"/>
    <property type="molecule type" value="Genomic_DNA"/>
</dbReference>
<accession>A0A0S1SPU7</accession>
<proteinExistence type="inferred from homology"/>
<evidence type="ECO:0000256" key="7">
    <source>
        <dbReference type="ARBA" id="ARBA00041682"/>
    </source>
</evidence>
<dbReference type="PANTHER" id="PTHR43369:SF2">
    <property type="entry name" value="PHOSPHORIBOSYLGLYCINAMIDE FORMYLTRANSFERASE"/>
    <property type="match status" value="1"/>
</dbReference>
<evidence type="ECO:0000313" key="11">
    <source>
        <dbReference type="Proteomes" id="UP000069135"/>
    </source>
</evidence>
<evidence type="ECO:0000256" key="1">
    <source>
        <dbReference type="ARBA" id="ARBA00005054"/>
    </source>
</evidence>
<dbReference type="GO" id="GO:0004644">
    <property type="term" value="F:phosphoribosylglycinamide formyltransferase activity"/>
    <property type="evidence" value="ECO:0007669"/>
    <property type="project" value="UniProtKB-EC"/>
</dbReference>
<dbReference type="InterPro" id="IPR004607">
    <property type="entry name" value="GART"/>
</dbReference>
<accession>A0A0S1SKL5</accession>
<evidence type="ECO:0000256" key="6">
    <source>
        <dbReference type="ARBA" id="ARBA00041324"/>
    </source>
</evidence>
<dbReference type="Pfam" id="PF00551">
    <property type="entry name" value="Formyl_trans_N"/>
    <property type="match status" value="1"/>
</dbReference>
<dbReference type="PATRIC" id="fig|1735161.3.peg.248"/>
<dbReference type="InterPro" id="IPR036477">
    <property type="entry name" value="Formyl_transf_N_sf"/>
</dbReference>
<protein>
    <recommendedName>
        <fullName evidence="2">phosphoribosylglycinamide formyltransferase 1</fullName>
        <ecNumber evidence="2">2.1.2.2</ecNumber>
    </recommendedName>
    <alternativeName>
        <fullName evidence="7">5'-phosphoribosylglycinamide transformylase</fullName>
    </alternativeName>
    <alternativeName>
        <fullName evidence="6">GAR transformylase</fullName>
    </alternativeName>
</protein>
<organism evidence="10 11">
    <name type="scientific">Candidatus Peribacter riflensis</name>
    <dbReference type="NCBI Taxonomy" id="1735162"/>
    <lineage>
        <taxon>Bacteria</taxon>
        <taxon>Candidatus Peregrinibacteriota</taxon>
        <taxon>Candidatus Peribacteria</taxon>
        <taxon>Candidatus Peribacterales</taxon>
        <taxon>Candidatus Peribacteraceae</taxon>
        <taxon>Candidatus Peribacter</taxon>
    </lineage>
</organism>